<dbReference type="Pfam" id="PF03734">
    <property type="entry name" value="YkuD"/>
    <property type="match status" value="1"/>
</dbReference>
<dbReference type="EMBL" id="UINC01012195">
    <property type="protein sequence ID" value="SVA53380.1"/>
    <property type="molecule type" value="Genomic_DNA"/>
</dbReference>
<proteinExistence type="predicted"/>
<evidence type="ECO:0000256" key="4">
    <source>
        <dbReference type="ARBA" id="ARBA00022984"/>
    </source>
</evidence>
<dbReference type="SUPFAM" id="SSF141523">
    <property type="entry name" value="L,D-transpeptidase catalytic domain-like"/>
    <property type="match status" value="1"/>
</dbReference>
<dbReference type="InterPro" id="IPR005490">
    <property type="entry name" value="LD_TPept_cat_dom"/>
</dbReference>
<name>A0A381WLK1_9ZZZZ</name>
<dbReference type="Gene3D" id="2.40.440.10">
    <property type="entry name" value="L,D-transpeptidase catalytic domain-like"/>
    <property type="match status" value="1"/>
</dbReference>
<protein>
    <recommendedName>
        <fullName evidence="6">L,D-TPase catalytic domain-containing protein</fullName>
    </recommendedName>
</protein>
<evidence type="ECO:0000313" key="7">
    <source>
        <dbReference type="EMBL" id="SVA53380.1"/>
    </source>
</evidence>
<evidence type="ECO:0000259" key="6">
    <source>
        <dbReference type="PROSITE" id="PS52029"/>
    </source>
</evidence>
<keyword evidence="2" id="KW-0808">Transferase</keyword>
<dbReference type="GO" id="GO:0008360">
    <property type="term" value="P:regulation of cell shape"/>
    <property type="evidence" value="ECO:0007669"/>
    <property type="project" value="UniProtKB-KW"/>
</dbReference>
<feature type="non-terminal residue" evidence="7">
    <location>
        <position position="1"/>
    </location>
</feature>
<evidence type="ECO:0000256" key="2">
    <source>
        <dbReference type="ARBA" id="ARBA00022679"/>
    </source>
</evidence>
<gene>
    <name evidence="7" type="ORF">METZ01_LOCUS106234</name>
</gene>
<dbReference type="InterPro" id="IPR038063">
    <property type="entry name" value="Transpep_catalytic_dom"/>
</dbReference>
<dbReference type="UniPathway" id="UPA00219"/>
<comment type="pathway">
    <text evidence="1">Cell wall biogenesis; peptidoglycan biosynthesis.</text>
</comment>
<dbReference type="GO" id="GO:0016740">
    <property type="term" value="F:transferase activity"/>
    <property type="evidence" value="ECO:0007669"/>
    <property type="project" value="UniProtKB-KW"/>
</dbReference>
<keyword evidence="5" id="KW-0961">Cell wall biogenesis/degradation</keyword>
<feature type="domain" description="L,D-TPase catalytic" evidence="6">
    <location>
        <begin position="1"/>
        <end position="143"/>
    </location>
</feature>
<evidence type="ECO:0000256" key="3">
    <source>
        <dbReference type="ARBA" id="ARBA00022960"/>
    </source>
</evidence>
<dbReference type="AlphaFoldDB" id="A0A381WLK1"/>
<reference evidence="7" key="1">
    <citation type="submission" date="2018-05" db="EMBL/GenBank/DDBJ databases">
        <authorList>
            <person name="Lanie J.A."/>
            <person name="Ng W.-L."/>
            <person name="Kazmierczak K.M."/>
            <person name="Andrzejewski T.M."/>
            <person name="Davidsen T.M."/>
            <person name="Wayne K.J."/>
            <person name="Tettelin H."/>
            <person name="Glass J.I."/>
            <person name="Rusch D."/>
            <person name="Podicherti R."/>
            <person name="Tsui H.-C.T."/>
            <person name="Winkler M.E."/>
        </authorList>
    </citation>
    <scope>NUCLEOTIDE SEQUENCE</scope>
</reference>
<accession>A0A381WLK1</accession>
<keyword evidence="4" id="KW-0573">Peptidoglycan synthesis</keyword>
<dbReference type="CDD" id="cd16913">
    <property type="entry name" value="YkuD_like"/>
    <property type="match status" value="1"/>
</dbReference>
<dbReference type="GO" id="GO:0009252">
    <property type="term" value="P:peptidoglycan biosynthetic process"/>
    <property type="evidence" value="ECO:0007669"/>
    <property type="project" value="UniProtKB-UniPathway"/>
</dbReference>
<dbReference type="GO" id="GO:0071555">
    <property type="term" value="P:cell wall organization"/>
    <property type="evidence" value="ECO:0007669"/>
    <property type="project" value="UniProtKB-KW"/>
</dbReference>
<sequence>MAEFRQVAGWEYAEERRLVISTSRFGVGQAEDTNKTPLGLHRIAEKFGDGLPAGAVFESREVVGTVAEKPKAGIAHRILWLEGLEPGFNQGGNVDTHARYVYIHGVGDESTLGQPASRGCIHLAATDLLPFHDRTPTGTLLWI</sequence>
<organism evidence="7">
    <name type="scientific">marine metagenome</name>
    <dbReference type="NCBI Taxonomy" id="408172"/>
    <lineage>
        <taxon>unclassified sequences</taxon>
        <taxon>metagenomes</taxon>
        <taxon>ecological metagenomes</taxon>
    </lineage>
</organism>
<dbReference type="PROSITE" id="PS52029">
    <property type="entry name" value="LD_TPASE"/>
    <property type="match status" value="1"/>
</dbReference>
<feature type="non-terminal residue" evidence="7">
    <location>
        <position position="143"/>
    </location>
</feature>
<keyword evidence="3" id="KW-0133">Cell shape</keyword>
<evidence type="ECO:0000256" key="1">
    <source>
        <dbReference type="ARBA" id="ARBA00004752"/>
    </source>
</evidence>
<evidence type="ECO:0000256" key="5">
    <source>
        <dbReference type="ARBA" id="ARBA00023316"/>
    </source>
</evidence>